<comment type="similarity">
    <text evidence="1">Belongs to the ATG14 family.</text>
</comment>
<dbReference type="InterPro" id="IPR018791">
    <property type="entry name" value="UV_resistance/autophagy_Atg14"/>
</dbReference>
<feature type="compositionally biased region" description="Acidic residues" evidence="5">
    <location>
        <begin position="839"/>
        <end position="853"/>
    </location>
</feature>
<sequence length="853" mass="89458">MECRNCEVRQRQLYCRTCIKTHLRDFHSQHTHLSSDLKSIVANATASLNNVVEPARLARGRVAEIQFRVEELVAGLATARKDIERKRDRIRKLREDLAQRRRTLGAARMAVRPPSASSSTSSSSASTPTATAMNSPDISSFPSTLAALTSPILAYAAGTLAGTPVTAGPFLSTPNYNPSFPIPTDPSSANSTAPFVYQNTPFGNPYSHSTLTATPIPPSPAMSSLSHTLIRARSGLVQELVEVFNIVEVGGRPPIGGRKGTRGEWTIGPGLVFPVPGDIRRYPPDHINAVLTLTLHFINLLSFYLGVKLPFEIVWTGGKVGLGQPWIGAIKGGPIAENGAGSWARWYTKHPLHLSNSSNAVPVPPVAPLSPSSNADQQSTTTVSHADSGHRRIPSHNDPVPSPLKTRQESAPPQTSSTTASGSGSSSRSSTPTPTRRTSIFGSATALAAGVVGYATGGGRSRTMSALSNLSGRSTPLSNPELKSTPLGVDVAVGARRPLDVYDESPLGGDEMGFDEEEEELEKARKRALEEEEEREERAERALAESILAAMPLPAAAGLTAGRNERAVPVIKSASASGAGSVMYGTGRPSKASGSIHRSSTSSTGNSNAGSHSKTSSSQPSFTTGLAMLIYNVAYLGHTQGVDIPLNQGGEILSNLWRVCCAGEMGRWAHETSAYAYSIGGAGVVSPTGTTGVGISGPSPSAMERAPSTSSTASPPSNLVVHPPSSSSKPGANPSTNANANVHYLTHLAPPTPASFVMDFGQVLQVISSAHRERAKGVRVVSGRKGVSSFRGDKGDFGFGEGVEEEFVEVGSGGAGPWNSTANLNANAGKGTGRRSGEDEWDLVEGEEDDDGF</sequence>
<evidence type="ECO:0000256" key="4">
    <source>
        <dbReference type="SAM" id="Coils"/>
    </source>
</evidence>
<feature type="compositionally biased region" description="Polar residues" evidence="5">
    <location>
        <begin position="376"/>
        <end position="385"/>
    </location>
</feature>
<evidence type="ECO:0000256" key="2">
    <source>
        <dbReference type="ARBA" id="ARBA00013807"/>
    </source>
</evidence>
<keyword evidence="7" id="KW-1185">Reference proteome</keyword>
<feature type="compositionally biased region" description="Low complexity" evidence="5">
    <location>
        <begin position="592"/>
        <end position="613"/>
    </location>
</feature>
<feature type="compositionally biased region" description="Low complexity" evidence="5">
    <location>
        <begin position="113"/>
        <end position="132"/>
    </location>
</feature>
<proteinExistence type="inferred from homology"/>
<gene>
    <name evidence="6" type="ORF">FA15DRAFT_672349</name>
</gene>
<evidence type="ECO:0000256" key="5">
    <source>
        <dbReference type="SAM" id="MobiDB-lite"/>
    </source>
</evidence>
<dbReference type="Pfam" id="PF10186">
    <property type="entry name" value="ATG14"/>
    <property type="match status" value="3"/>
</dbReference>
<feature type="region of interest" description="Disordered" evidence="5">
    <location>
        <begin position="578"/>
        <end position="620"/>
    </location>
</feature>
<organism evidence="6 7">
    <name type="scientific">Coprinopsis marcescibilis</name>
    <name type="common">Agaric fungus</name>
    <name type="synonym">Psathyrella marcescibilis</name>
    <dbReference type="NCBI Taxonomy" id="230819"/>
    <lineage>
        <taxon>Eukaryota</taxon>
        <taxon>Fungi</taxon>
        <taxon>Dikarya</taxon>
        <taxon>Basidiomycota</taxon>
        <taxon>Agaricomycotina</taxon>
        <taxon>Agaricomycetes</taxon>
        <taxon>Agaricomycetidae</taxon>
        <taxon>Agaricales</taxon>
        <taxon>Agaricineae</taxon>
        <taxon>Psathyrellaceae</taxon>
        <taxon>Coprinopsis</taxon>
    </lineage>
</organism>
<evidence type="ECO:0000313" key="6">
    <source>
        <dbReference type="EMBL" id="TFK21663.1"/>
    </source>
</evidence>
<feature type="region of interest" description="Disordered" evidence="5">
    <location>
        <begin position="102"/>
        <end position="136"/>
    </location>
</feature>
<feature type="compositionally biased region" description="Low complexity" evidence="5">
    <location>
        <begin position="410"/>
        <end position="441"/>
    </location>
</feature>
<evidence type="ECO:0000256" key="1">
    <source>
        <dbReference type="ARBA" id="ARBA00009574"/>
    </source>
</evidence>
<dbReference type="GO" id="GO:0005737">
    <property type="term" value="C:cytoplasm"/>
    <property type="evidence" value="ECO:0007669"/>
    <property type="project" value="UniProtKB-ARBA"/>
</dbReference>
<dbReference type="AlphaFoldDB" id="A0A5C3KP46"/>
<feature type="compositionally biased region" description="Low complexity" evidence="5">
    <location>
        <begin position="696"/>
        <end position="717"/>
    </location>
</feature>
<dbReference type="GO" id="GO:0032991">
    <property type="term" value="C:protein-containing complex"/>
    <property type="evidence" value="ECO:0007669"/>
    <property type="project" value="UniProtKB-ARBA"/>
</dbReference>
<feature type="compositionally biased region" description="Polar residues" evidence="5">
    <location>
        <begin position="724"/>
        <end position="738"/>
    </location>
</feature>
<evidence type="ECO:0000256" key="3">
    <source>
        <dbReference type="ARBA" id="ARBA00023054"/>
    </source>
</evidence>
<feature type="region of interest" description="Disordered" evidence="5">
    <location>
        <begin position="691"/>
        <end position="738"/>
    </location>
</feature>
<evidence type="ECO:0000313" key="7">
    <source>
        <dbReference type="Proteomes" id="UP000307440"/>
    </source>
</evidence>
<keyword evidence="3 4" id="KW-0175">Coiled coil</keyword>
<accession>A0A5C3KP46</accession>
<reference evidence="6 7" key="1">
    <citation type="journal article" date="2019" name="Nat. Ecol. Evol.">
        <title>Megaphylogeny resolves global patterns of mushroom evolution.</title>
        <authorList>
            <person name="Varga T."/>
            <person name="Krizsan K."/>
            <person name="Foldi C."/>
            <person name="Dima B."/>
            <person name="Sanchez-Garcia M."/>
            <person name="Sanchez-Ramirez S."/>
            <person name="Szollosi G.J."/>
            <person name="Szarkandi J.G."/>
            <person name="Papp V."/>
            <person name="Albert L."/>
            <person name="Andreopoulos W."/>
            <person name="Angelini C."/>
            <person name="Antonin V."/>
            <person name="Barry K.W."/>
            <person name="Bougher N.L."/>
            <person name="Buchanan P."/>
            <person name="Buyck B."/>
            <person name="Bense V."/>
            <person name="Catcheside P."/>
            <person name="Chovatia M."/>
            <person name="Cooper J."/>
            <person name="Damon W."/>
            <person name="Desjardin D."/>
            <person name="Finy P."/>
            <person name="Geml J."/>
            <person name="Haridas S."/>
            <person name="Hughes K."/>
            <person name="Justo A."/>
            <person name="Karasinski D."/>
            <person name="Kautmanova I."/>
            <person name="Kiss B."/>
            <person name="Kocsube S."/>
            <person name="Kotiranta H."/>
            <person name="LaButti K.M."/>
            <person name="Lechner B.E."/>
            <person name="Liimatainen K."/>
            <person name="Lipzen A."/>
            <person name="Lukacs Z."/>
            <person name="Mihaltcheva S."/>
            <person name="Morgado L.N."/>
            <person name="Niskanen T."/>
            <person name="Noordeloos M.E."/>
            <person name="Ohm R.A."/>
            <person name="Ortiz-Santana B."/>
            <person name="Ovrebo C."/>
            <person name="Racz N."/>
            <person name="Riley R."/>
            <person name="Savchenko A."/>
            <person name="Shiryaev A."/>
            <person name="Soop K."/>
            <person name="Spirin V."/>
            <person name="Szebenyi C."/>
            <person name="Tomsovsky M."/>
            <person name="Tulloss R.E."/>
            <person name="Uehling J."/>
            <person name="Grigoriev I.V."/>
            <person name="Vagvolgyi C."/>
            <person name="Papp T."/>
            <person name="Martin F.M."/>
            <person name="Miettinen O."/>
            <person name="Hibbett D.S."/>
            <person name="Nagy L.G."/>
        </authorList>
    </citation>
    <scope>NUCLEOTIDE SEQUENCE [LARGE SCALE GENOMIC DNA]</scope>
    <source>
        <strain evidence="6 7">CBS 121175</strain>
    </source>
</reference>
<dbReference type="EMBL" id="ML210261">
    <property type="protein sequence ID" value="TFK21663.1"/>
    <property type="molecule type" value="Genomic_DNA"/>
</dbReference>
<feature type="region of interest" description="Disordered" evidence="5">
    <location>
        <begin position="812"/>
        <end position="853"/>
    </location>
</feature>
<protein>
    <recommendedName>
        <fullName evidence="2">Autophagy-related protein 14</fullName>
    </recommendedName>
</protein>
<name>A0A5C3KP46_COPMA</name>
<feature type="region of interest" description="Disordered" evidence="5">
    <location>
        <begin position="363"/>
        <end position="441"/>
    </location>
</feature>
<feature type="coiled-coil region" evidence="4">
    <location>
        <begin position="514"/>
        <end position="549"/>
    </location>
</feature>
<dbReference type="OrthoDB" id="16772at2759"/>
<dbReference type="Proteomes" id="UP000307440">
    <property type="component" value="Unassembled WGS sequence"/>
</dbReference>